<dbReference type="Proteomes" id="UP001164746">
    <property type="component" value="Chromosome 17"/>
</dbReference>
<evidence type="ECO:0000256" key="5">
    <source>
        <dbReference type="ARBA" id="ARBA00015519"/>
    </source>
</evidence>
<dbReference type="Pfam" id="PF13359">
    <property type="entry name" value="DDE_Tnp_4"/>
    <property type="match status" value="1"/>
</dbReference>
<evidence type="ECO:0000259" key="13">
    <source>
        <dbReference type="Pfam" id="PF13359"/>
    </source>
</evidence>
<keyword evidence="15" id="KW-1185">Reference proteome</keyword>
<evidence type="ECO:0000256" key="10">
    <source>
        <dbReference type="ARBA" id="ARBA00023242"/>
    </source>
</evidence>
<name>A0ABY7GEU9_MYAAR</name>
<dbReference type="InterPro" id="IPR045249">
    <property type="entry name" value="HARBI1-like"/>
</dbReference>
<keyword evidence="10" id="KW-0539">Nucleus</keyword>
<keyword evidence="7" id="KW-0540">Nuclease</keyword>
<evidence type="ECO:0000256" key="1">
    <source>
        <dbReference type="ARBA" id="ARBA00001968"/>
    </source>
</evidence>
<evidence type="ECO:0000256" key="8">
    <source>
        <dbReference type="ARBA" id="ARBA00022723"/>
    </source>
</evidence>
<dbReference type="PRINTS" id="PR02086">
    <property type="entry name" value="PUTNUCHARBI1"/>
</dbReference>
<reference evidence="14" key="1">
    <citation type="submission" date="2022-11" db="EMBL/GenBank/DDBJ databases">
        <title>Centuries of genome instability and evolution in soft-shell clam transmissible cancer (bioRxiv).</title>
        <authorList>
            <person name="Hart S.F.M."/>
            <person name="Yonemitsu M.A."/>
            <person name="Giersch R.M."/>
            <person name="Beal B.F."/>
            <person name="Arriagada G."/>
            <person name="Davis B.W."/>
            <person name="Ostrander E.A."/>
            <person name="Goff S.P."/>
            <person name="Metzger M.J."/>
        </authorList>
    </citation>
    <scope>NUCLEOTIDE SEQUENCE</scope>
    <source>
        <strain evidence="14">MELC-2E11</strain>
        <tissue evidence="14">Siphon/mantle</tissue>
    </source>
</reference>
<keyword evidence="8" id="KW-0479">Metal-binding</keyword>
<protein>
    <recommendedName>
        <fullName evidence="5">Putative nuclease HARBI1</fullName>
    </recommendedName>
    <alternativeName>
        <fullName evidence="11">Harbinger transposase-derived nuclease</fullName>
    </alternativeName>
</protein>
<dbReference type="InterPro" id="IPR026103">
    <property type="entry name" value="HARBI1_animal"/>
</dbReference>
<evidence type="ECO:0000256" key="3">
    <source>
        <dbReference type="ARBA" id="ARBA00004496"/>
    </source>
</evidence>
<dbReference type="PANTHER" id="PTHR22930">
    <property type="match status" value="1"/>
</dbReference>
<evidence type="ECO:0000256" key="6">
    <source>
        <dbReference type="ARBA" id="ARBA00022490"/>
    </source>
</evidence>
<gene>
    <name evidence="14" type="ORF">MAR_034396</name>
</gene>
<comment type="similarity">
    <text evidence="4">Belongs to the HARBI1 family.</text>
</comment>
<comment type="subcellular location">
    <subcellularLocation>
        <location evidence="3">Cytoplasm</location>
    </subcellularLocation>
    <subcellularLocation>
        <location evidence="2">Nucleus</location>
    </subcellularLocation>
</comment>
<proteinExistence type="inferred from homology"/>
<feature type="domain" description="DDE Tnp4" evidence="13">
    <location>
        <begin position="122"/>
        <end position="273"/>
    </location>
</feature>
<accession>A0ABY7GEU9</accession>
<sequence>MAANNHQPNVLDIYNGRQLLERYRLDREGIEFLEAELNQFIATRNRSMTVTEKILITLRYLATGGIQLNDGDIHYYAKLLMRWHNPQLSRQYLKFPLTPQTLHDTKSDFYGIAGFPNVIGVIDGTHVQIKAPLQDEPAYVNRMGYHSINTQIVFDGRDNIIDIVARWPRATPDSRMLRESGLHALFLGGLVPGDHSYLLGDSGYPCKKWLLTPYVNPQPGAQTRYNSAHKTTRSRVEGGIGQLKRRWGILNGEIRLKPEKACRVIIACAVLHNICKRRNIPLLDILPNAAGQGMNQGVYAGPQEGLRYREFVAQSFFLNVVEMQYRLVSPYLYV</sequence>
<comment type="function">
    <text evidence="12">Transposase-derived protein that may have nuclease activity. Does not have transposase activity.</text>
</comment>
<comment type="cofactor">
    <cofactor evidence="1">
        <name>a divalent metal cation</name>
        <dbReference type="ChEBI" id="CHEBI:60240"/>
    </cofactor>
</comment>
<keyword evidence="9" id="KW-0378">Hydrolase</keyword>
<evidence type="ECO:0000256" key="11">
    <source>
        <dbReference type="ARBA" id="ARBA00030126"/>
    </source>
</evidence>
<dbReference type="PANTHER" id="PTHR22930:SF286">
    <property type="entry name" value="NUCLEASE HARBI1"/>
    <property type="match status" value="1"/>
</dbReference>
<dbReference type="EMBL" id="CP111028">
    <property type="protein sequence ID" value="WAR31854.1"/>
    <property type="molecule type" value="Genomic_DNA"/>
</dbReference>
<evidence type="ECO:0000313" key="14">
    <source>
        <dbReference type="EMBL" id="WAR31854.1"/>
    </source>
</evidence>
<dbReference type="InterPro" id="IPR027806">
    <property type="entry name" value="HARBI1_dom"/>
</dbReference>
<evidence type="ECO:0000256" key="9">
    <source>
        <dbReference type="ARBA" id="ARBA00022801"/>
    </source>
</evidence>
<keyword evidence="6" id="KW-0963">Cytoplasm</keyword>
<evidence type="ECO:0000313" key="15">
    <source>
        <dbReference type="Proteomes" id="UP001164746"/>
    </source>
</evidence>
<organism evidence="14 15">
    <name type="scientific">Mya arenaria</name>
    <name type="common">Soft-shell clam</name>
    <dbReference type="NCBI Taxonomy" id="6604"/>
    <lineage>
        <taxon>Eukaryota</taxon>
        <taxon>Metazoa</taxon>
        <taxon>Spiralia</taxon>
        <taxon>Lophotrochozoa</taxon>
        <taxon>Mollusca</taxon>
        <taxon>Bivalvia</taxon>
        <taxon>Autobranchia</taxon>
        <taxon>Heteroconchia</taxon>
        <taxon>Euheterodonta</taxon>
        <taxon>Imparidentia</taxon>
        <taxon>Neoheterodontei</taxon>
        <taxon>Myida</taxon>
        <taxon>Myoidea</taxon>
        <taxon>Myidae</taxon>
        <taxon>Mya</taxon>
    </lineage>
</organism>
<evidence type="ECO:0000256" key="4">
    <source>
        <dbReference type="ARBA" id="ARBA00006958"/>
    </source>
</evidence>
<evidence type="ECO:0000256" key="12">
    <source>
        <dbReference type="ARBA" id="ARBA00045850"/>
    </source>
</evidence>
<evidence type="ECO:0000256" key="2">
    <source>
        <dbReference type="ARBA" id="ARBA00004123"/>
    </source>
</evidence>
<evidence type="ECO:0000256" key="7">
    <source>
        <dbReference type="ARBA" id="ARBA00022722"/>
    </source>
</evidence>